<accession>Q47AG1</accession>
<evidence type="ECO:0000256" key="3">
    <source>
        <dbReference type="ARBA" id="ARBA00023004"/>
    </source>
</evidence>
<dbReference type="Gene3D" id="1.20.120.50">
    <property type="entry name" value="Hemerythrin-like"/>
    <property type="match status" value="1"/>
</dbReference>
<evidence type="ECO:0000256" key="2">
    <source>
        <dbReference type="ARBA" id="ARBA00022723"/>
    </source>
</evidence>
<dbReference type="HOGENOM" id="CLU_1755834_0_0_4"/>
<proteinExistence type="inferred from homology"/>
<dbReference type="KEGG" id="dar:Daro_3441"/>
<dbReference type="InterPro" id="IPR035938">
    <property type="entry name" value="Hemerythrin-like_sf"/>
</dbReference>
<dbReference type="Pfam" id="PF01814">
    <property type="entry name" value="Hemerythrin"/>
    <property type="match status" value="1"/>
</dbReference>
<dbReference type="OrthoDB" id="9180369at2"/>
<dbReference type="EMBL" id="CP000089">
    <property type="protein sequence ID" value="AAZ48170.1"/>
    <property type="molecule type" value="Genomic_DNA"/>
</dbReference>
<feature type="domain" description="Hemerythrin-like" evidence="4">
    <location>
        <begin position="8"/>
        <end position="130"/>
    </location>
</feature>
<reference evidence="5" key="1">
    <citation type="submission" date="2005-08" db="EMBL/GenBank/DDBJ databases">
        <title>Complete sequence of Dechloromonas aromatica RCB.</title>
        <authorList>
            <person name="Salinero K.K."/>
            <person name="Copeland A."/>
            <person name="Lucas S."/>
            <person name="Lapidus A."/>
            <person name="Barry K."/>
            <person name="Detter J.C."/>
            <person name="Glavina T."/>
            <person name="Hammon N."/>
            <person name="Israni S."/>
            <person name="Pitluck S."/>
            <person name="Di Bartolo G."/>
            <person name="Trong S."/>
            <person name="Schmutz J."/>
            <person name="Larimer F."/>
            <person name="Land M."/>
            <person name="Ivanova N."/>
            <person name="Richardson P."/>
        </authorList>
    </citation>
    <scope>NUCLEOTIDE SEQUENCE</scope>
    <source>
        <strain evidence="5">RCB</strain>
    </source>
</reference>
<evidence type="ECO:0000256" key="1">
    <source>
        <dbReference type="ARBA" id="ARBA00010587"/>
    </source>
</evidence>
<dbReference type="GO" id="GO:0046872">
    <property type="term" value="F:metal ion binding"/>
    <property type="evidence" value="ECO:0007669"/>
    <property type="project" value="UniProtKB-KW"/>
</dbReference>
<dbReference type="SUPFAM" id="SSF47188">
    <property type="entry name" value="Hemerythrin-like"/>
    <property type="match status" value="1"/>
</dbReference>
<keyword evidence="3" id="KW-0408">Iron</keyword>
<protein>
    <recommendedName>
        <fullName evidence="4">Hemerythrin-like domain-containing protein</fullName>
    </recommendedName>
</protein>
<sequence>MAPIGKEAVDKIRRDHEHMLQLIERIQSLCDQRDKIDVCTGCHSSQQSVCHSNVEQLIRAFVEATLKHNLIESMFMEGIVPSAHRMAHNKAHMEIAQQLKEIRVVFSKDGDGIHAIEGVDRVQKTLLAHFIEYDQQLETLLTPALANS</sequence>
<evidence type="ECO:0000259" key="4">
    <source>
        <dbReference type="Pfam" id="PF01814"/>
    </source>
</evidence>
<keyword evidence="2" id="KW-0479">Metal-binding</keyword>
<dbReference type="InterPro" id="IPR012312">
    <property type="entry name" value="Hemerythrin-like"/>
</dbReference>
<evidence type="ECO:0000313" key="5">
    <source>
        <dbReference type="EMBL" id="AAZ48170.1"/>
    </source>
</evidence>
<gene>
    <name evidence="5" type="ordered locus">Daro_3441</name>
</gene>
<dbReference type="AlphaFoldDB" id="Q47AG1"/>
<organism evidence="5">
    <name type="scientific">Dechloromonas aromatica (strain RCB)</name>
    <dbReference type="NCBI Taxonomy" id="159087"/>
    <lineage>
        <taxon>Bacteria</taxon>
        <taxon>Pseudomonadati</taxon>
        <taxon>Pseudomonadota</taxon>
        <taxon>Betaproteobacteria</taxon>
        <taxon>Rhodocyclales</taxon>
        <taxon>Azonexaceae</taxon>
        <taxon>Dechloromonas</taxon>
    </lineage>
</organism>
<name>Q47AG1_DECAR</name>
<dbReference type="STRING" id="159087.Daro_3441"/>
<comment type="similarity">
    <text evidence="1">Belongs to the hemerythrin family.</text>
</comment>